<feature type="transmembrane region" description="Helical" evidence="7">
    <location>
        <begin position="105"/>
        <end position="131"/>
    </location>
</feature>
<dbReference type="PANTHER" id="PTHR43744:SF12">
    <property type="entry name" value="ABC TRANSPORTER PERMEASE PROTEIN MG189-RELATED"/>
    <property type="match status" value="1"/>
</dbReference>
<feature type="transmembrane region" description="Helical" evidence="7">
    <location>
        <begin position="6"/>
        <end position="25"/>
    </location>
</feature>
<comment type="subcellular location">
    <subcellularLocation>
        <location evidence="1 7">Cell membrane</location>
        <topology evidence="1 7">Multi-pass membrane protein</topology>
    </subcellularLocation>
</comment>
<gene>
    <name evidence="9" type="ORF">IAC58_05460</name>
</gene>
<sequence length="304" mass="34604">KVISLVLIYVLLVIFSIVAIFPFYWMIITSLKNFQEVSLIPATFYPTYGVYFSNYIDVFTRFSFETYLLNTIIVIIISTLGTLLTTILTAFAFAKLEFKGRDTLFTIFLATMMIPSELFVITNFITCYRYGLLDIISIDPSYNPNYQIDNILNALKTYFAIMLPFIVNVFYIYLLRQNFKQVPSELYLASKVDGKSDWTFLWKIMVPIASPTIITITILKIISSWNAYAWPSMVSSVGGANASKYAIMTVGLQDFTNFLDEGGMRTLVNLEMAAAFLVTIPLIVLFIVFRKYIMKGSERAGIKG</sequence>
<dbReference type="AlphaFoldDB" id="A0A9D9GX38"/>
<comment type="caution">
    <text evidence="9">The sequence shown here is derived from an EMBL/GenBank/DDBJ whole genome shotgun (WGS) entry which is preliminary data.</text>
</comment>
<dbReference type="Proteomes" id="UP000823613">
    <property type="component" value="Unassembled WGS sequence"/>
</dbReference>
<feature type="transmembrane region" description="Helical" evidence="7">
    <location>
        <begin position="267"/>
        <end position="289"/>
    </location>
</feature>
<dbReference type="Gene3D" id="1.10.3720.10">
    <property type="entry name" value="MetI-like"/>
    <property type="match status" value="1"/>
</dbReference>
<evidence type="ECO:0000256" key="4">
    <source>
        <dbReference type="ARBA" id="ARBA00022692"/>
    </source>
</evidence>
<dbReference type="PROSITE" id="PS50928">
    <property type="entry name" value="ABC_TM1"/>
    <property type="match status" value="1"/>
</dbReference>
<feature type="non-terminal residue" evidence="9">
    <location>
        <position position="1"/>
    </location>
</feature>
<accession>A0A9D9GX38</accession>
<keyword evidence="5 7" id="KW-1133">Transmembrane helix</keyword>
<feature type="transmembrane region" description="Helical" evidence="7">
    <location>
        <begin position="200"/>
        <end position="222"/>
    </location>
</feature>
<dbReference type="GO" id="GO:0005886">
    <property type="term" value="C:plasma membrane"/>
    <property type="evidence" value="ECO:0007669"/>
    <property type="project" value="UniProtKB-SubCell"/>
</dbReference>
<feature type="transmembrane region" description="Helical" evidence="7">
    <location>
        <begin position="37"/>
        <end position="56"/>
    </location>
</feature>
<evidence type="ECO:0000256" key="3">
    <source>
        <dbReference type="ARBA" id="ARBA00022475"/>
    </source>
</evidence>
<evidence type="ECO:0000256" key="5">
    <source>
        <dbReference type="ARBA" id="ARBA00022989"/>
    </source>
</evidence>
<dbReference type="Pfam" id="PF00528">
    <property type="entry name" value="BPD_transp_1"/>
    <property type="match status" value="1"/>
</dbReference>
<dbReference type="GO" id="GO:0055085">
    <property type="term" value="P:transmembrane transport"/>
    <property type="evidence" value="ECO:0007669"/>
    <property type="project" value="InterPro"/>
</dbReference>
<dbReference type="InterPro" id="IPR035906">
    <property type="entry name" value="MetI-like_sf"/>
</dbReference>
<evidence type="ECO:0000256" key="1">
    <source>
        <dbReference type="ARBA" id="ARBA00004651"/>
    </source>
</evidence>
<evidence type="ECO:0000256" key="7">
    <source>
        <dbReference type="RuleBase" id="RU363032"/>
    </source>
</evidence>
<evidence type="ECO:0000256" key="6">
    <source>
        <dbReference type="ARBA" id="ARBA00023136"/>
    </source>
</evidence>
<feature type="transmembrane region" description="Helical" evidence="7">
    <location>
        <begin position="68"/>
        <end position="93"/>
    </location>
</feature>
<dbReference type="PANTHER" id="PTHR43744">
    <property type="entry name" value="ABC TRANSPORTER PERMEASE PROTEIN MG189-RELATED-RELATED"/>
    <property type="match status" value="1"/>
</dbReference>
<keyword evidence="3" id="KW-1003">Cell membrane</keyword>
<reference evidence="9" key="1">
    <citation type="submission" date="2020-10" db="EMBL/GenBank/DDBJ databases">
        <authorList>
            <person name="Gilroy R."/>
        </authorList>
    </citation>
    <scope>NUCLEOTIDE SEQUENCE</scope>
    <source>
        <strain evidence="9">11159</strain>
    </source>
</reference>
<comment type="similarity">
    <text evidence="7">Belongs to the binding-protein-dependent transport system permease family.</text>
</comment>
<dbReference type="InterPro" id="IPR000515">
    <property type="entry name" value="MetI-like"/>
</dbReference>
<organism evidence="9 10">
    <name type="scientific">Candidatus Onthovivens merdipullorum</name>
    <dbReference type="NCBI Taxonomy" id="2840889"/>
    <lineage>
        <taxon>Bacteria</taxon>
        <taxon>Bacillati</taxon>
        <taxon>Bacillota</taxon>
        <taxon>Bacilli</taxon>
        <taxon>Bacillales</taxon>
        <taxon>Candidatus Onthovivens</taxon>
    </lineage>
</organism>
<keyword evidence="4 7" id="KW-0812">Transmembrane</keyword>
<protein>
    <submittedName>
        <fullName evidence="9">Carbohydrate ABC transporter permease</fullName>
    </submittedName>
</protein>
<proteinExistence type="inferred from homology"/>
<feature type="transmembrane region" description="Helical" evidence="7">
    <location>
        <begin position="151"/>
        <end position="174"/>
    </location>
</feature>
<evidence type="ECO:0000259" key="8">
    <source>
        <dbReference type="PROSITE" id="PS50928"/>
    </source>
</evidence>
<keyword evidence="2 7" id="KW-0813">Transport</keyword>
<dbReference type="EMBL" id="JADIMY010000111">
    <property type="protein sequence ID" value="MBO8427969.1"/>
    <property type="molecule type" value="Genomic_DNA"/>
</dbReference>
<dbReference type="CDD" id="cd06261">
    <property type="entry name" value="TM_PBP2"/>
    <property type="match status" value="1"/>
</dbReference>
<name>A0A9D9GX38_9BACL</name>
<evidence type="ECO:0000256" key="2">
    <source>
        <dbReference type="ARBA" id="ARBA00022448"/>
    </source>
</evidence>
<evidence type="ECO:0000313" key="10">
    <source>
        <dbReference type="Proteomes" id="UP000823613"/>
    </source>
</evidence>
<dbReference type="SUPFAM" id="SSF161098">
    <property type="entry name" value="MetI-like"/>
    <property type="match status" value="1"/>
</dbReference>
<evidence type="ECO:0000313" key="9">
    <source>
        <dbReference type="EMBL" id="MBO8427969.1"/>
    </source>
</evidence>
<keyword evidence="6 7" id="KW-0472">Membrane</keyword>
<reference evidence="9" key="2">
    <citation type="journal article" date="2021" name="PeerJ">
        <title>Extensive microbial diversity within the chicken gut microbiome revealed by metagenomics and culture.</title>
        <authorList>
            <person name="Gilroy R."/>
            <person name="Ravi A."/>
            <person name="Getino M."/>
            <person name="Pursley I."/>
            <person name="Horton D.L."/>
            <person name="Alikhan N.F."/>
            <person name="Baker D."/>
            <person name="Gharbi K."/>
            <person name="Hall N."/>
            <person name="Watson M."/>
            <person name="Adriaenssens E.M."/>
            <person name="Foster-Nyarko E."/>
            <person name="Jarju S."/>
            <person name="Secka A."/>
            <person name="Antonio M."/>
            <person name="Oren A."/>
            <person name="Chaudhuri R.R."/>
            <person name="La Ragione R."/>
            <person name="Hildebrand F."/>
            <person name="Pallen M.J."/>
        </authorList>
    </citation>
    <scope>NUCLEOTIDE SEQUENCE</scope>
    <source>
        <strain evidence="9">11159</strain>
    </source>
</reference>
<feature type="domain" description="ABC transmembrane type-1" evidence="8">
    <location>
        <begin position="68"/>
        <end position="289"/>
    </location>
</feature>